<feature type="signal peptide" evidence="2">
    <location>
        <begin position="1"/>
        <end position="24"/>
    </location>
</feature>
<evidence type="ECO:0000256" key="1">
    <source>
        <dbReference type="SAM" id="MobiDB-lite"/>
    </source>
</evidence>
<dbReference type="EMBL" id="JAGEPA010000001">
    <property type="protein sequence ID" value="MBO1433455.1"/>
    <property type="molecule type" value="Genomic_DNA"/>
</dbReference>
<gene>
    <name evidence="3" type="ORF">J4P68_29830</name>
</gene>
<sequence>MVLKNAFVATVCTAYLALGGVAFADDYRPSEFFSLDLSRAVLSPKPLGPPAQFEPVPVEAKTDRSPDQHANVEPQVEQPKVEPQKAVRTTKVTAPHERKRTVAHVPARAKLARRHSSPLDAEARDTRIQTWPCRTGGICNWQR</sequence>
<name>A0ABS3MPQ2_9BRAD</name>
<comment type="caution">
    <text evidence="3">The sequence shown here is derived from an EMBL/GenBank/DDBJ whole genome shotgun (WGS) entry which is preliminary data.</text>
</comment>
<organism evidence="3 4">
    <name type="scientific">Bradyrhizobium quebecense</name>
    <dbReference type="NCBI Taxonomy" id="2748629"/>
    <lineage>
        <taxon>Bacteria</taxon>
        <taxon>Pseudomonadati</taxon>
        <taxon>Pseudomonadota</taxon>
        <taxon>Alphaproteobacteria</taxon>
        <taxon>Hyphomicrobiales</taxon>
        <taxon>Nitrobacteraceae</taxon>
        <taxon>Bradyrhizobium</taxon>
    </lineage>
</organism>
<protein>
    <submittedName>
        <fullName evidence="3">Uncharacterized protein</fullName>
    </submittedName>
</protein>
<feature type="chain" id="PRO_5046543449" evidence="2">
    <location>
        <begin position="25"/>
        <end position="143"/>
    </location>
</feature>
<dbReference type="Proteomes" id="UP000692816">
    <property type="component" value="Unassembled WGS sequence"/>
</dbReference>
<feature type="region of interest" description="Disordered" evidence="1">
    <location>
        <begin position="44"/>
        <end position="100"/>
    </location>
</feature>
<keyword evidence="4" id="KW-1185">Reference proteome</keyword>
<keyword evidence="2" id="KW-0732">Signal</keyword>
<evidence type="ECO:0000256" key="2">
    <source>
        <dbReference type="SAM" id="SignalP"/>
    </source>
</evidence>
<evidence type="ECO:0000313" key="3">
    <source>
        <dbReference type="EMBL" id="MBO1433455.1"/>
    </source>
</evidence>
<reference evidence="3" key="1">
    <citation type="journal article" date="2021" name="Int. J. Syst. Evol. Microbiol.">
        <title>Bradyrhizobium septentrionale sp. nov. (sv. septentrionale) and Bradyrhizobium quebecense sp. nov. (sv. septentrionale) associated with legumes native to Canada possess rearranged symbiosis genes and numerous insertion sequences.</title>
        <authorList>
            <person name="Bromfield E.S.P."/>
            <person name="Cloutier S."/>
        </authorList>
    </citation>
    <scope>NUCLEOTIDE SEQUENCE</scope>
    <source>
        <strain evidence="3">12S5</strain>
    </source>
</reference>
<proteinExistence type="predicted"/>
<evidence type="ECO:0000313" key="4">
    <source>
        <dbReference type="Proteomes" id="UP000692816"/>
    </source>
</evidence>
<accession>A0ABS3MPQ2</accession>